<sequence>MRCHDPVGLKFLCTVDGDVAAYQWTKNLAYGTCITQDYFQPNRVTVQARSNRVTVQTEWSNRLLLTDDVAQS</sequence>
<evidence type="ECO:0000313" key="2">
    <source>
        <dbReference type="Proteomes" id="UP000236630"/>
    </source>
</evidence>
<comment type="caution">
    <text evidence="1">The sequence shown here is derived from an EMBL/GenBank/DDBJ whole genome shotgun (WGS) entry which is preliminary data.</text>
</comment>
<evidence type="ECO:0000313" key="1">
    <source>
        <dbReference type="EMBL" id="GAY36022.1"/>
    </source>
</evidence>
<reference evidence="1 2" key="1">
    <citation type="journal article" date="2017" name="Front. Genet.">
        <title>Draft sequencing of the heterozygous diploid genome of Satsuma (Citrus unshiu Marc.) using a hybrid assembly approach.</title>
        <authorList>
            <person name="Shimizu T."/>
            <person name="Tanizawa Y."/>
            <person name="Mochizuki T."/>
            <person name="Nagasaki H."/>
            <person name="Yoshioka T."/>
            <person name="Toyoda A."/>
            <person name="Fujiyama A."/>
            <person name="Kaminuma E."/>
            <person name="Nakamura Y."/>
        </authorList>
    </citation>
    <scope>NUCLEOTIDE SEQUENCE [LARGE SCALE GENOMIC DNA]</scope>
    <source>
        <strain evidence="2">cv. Miyagawa wase</strain>
    </source>
</reference>
<gene>
    <name evidence="1" type="ORF">CUMW_279040</name>
</gene>
<proteinExistence type="predicted"/>
<name>A0A2H5N7F1_CITUN</name>
<dbReference type="EMBL" id="BDQV01002087">
    <property type="protein sequence ID" value="GAY36022.1"/>
    <property type="molecule type" value="Genomic_DNA"/>
</dbReference>
<dbReference type="Proteomes" id="UP000236630">
    <property type="component" value="Unassembled WGS sequence"/>
</dbReference>
<dbReference type="AlphaFoldDB" id="A0A2H5N7F1"/>
<organism evidence="1 2">
    <name type="scientific">Citrus unshiu</name>
    <name type="common">Satsuma mandarin</name>
    <name type="synonym">Citrus nobilis var. unshiu</name>
    <dbReference type="NCBI Taxonomy" id="55188"/>
    <lineage>
        <taxon>Eukaryota</taxon>
        <taxon>Viridiplantae</taxon>
        <taxon>Streptophyta</taxon>
        <taxon>Embryophyta</taxon>
        <taxon>Tracheophyta</taxon>
        <taxon>Spermatophyta</taxon>
        <taxon>Magnoliopsida</taxon>
        <taxon>eudicotyledons</taxon>
        <taxon>Gunneridae</taxon>
        <taxon>Pentapetalae</taxon>
        <taxon>rosids</taxon>
        <taxon>malvids</taxon>
        <taxon>Sapindales</taxon>
        <taxon>Rutaceae</taxon>
        <taxon>Aurantioideae</taxon>
        <taxon>Citrus</taxon>
    </lineage>
</organism>
<keyword evidence="2" id="KW-1185">Reference proteome</keyword>
<protein>
    <submittedName>
        <fullName evidence="1">Uncharacterized protein</fullName>
    </submittedName>
</protein>
<accession>A0A2H5N7F1</accession>